<dbReference type="AlphaFoldDB" id="A0A9W6GNP2"/>
<comment type="caution">
    <text evidence="1">The sequence shown here is derived from an EMBL/GenBank/DDBJ whole genome shotgun (WGS) entry which is preliminary data.</text>
</comment>
<reference evidence="1" key="1">
    <citation type="submission" date="2022-12" db="EMBL/GenBank/DDBJ databases">
        <title>Reference genome sequencing for broad-spectrum identification of bacterial and archaeal isolates by mass spectrometry.</title>
        <authorList>
            <person name="Sekiguchi Y."/>
            <person name="Tourlousse D.M."/>
        </authorList>
    </citation>
    <scope>NUCLEOTIDE SEQUENCE</scope>
    <source>
        <strain evidence="1">10succ1</strain>
    </source>
</reference>
<sequence>MALHEQFEKIIEEVEELDYALQCECEERVTQEAIDVMRALKGFLDILAEKHGIDVNEALLENDGSVTSRYAVAKRRNGLSERG</sequence>
<keyword evidence="2" id="KW-1185">Reference proteome</keyword>
<accession>A0A9W6GNP2</accession>
<dbReference type="Proteomes" id="UP001144471">
    <property type="component" value="Unassembled WGS sequence"/>
</dbReference>
<gene>
    <name evidence="1" type="ORF">PM10SUCC1_32560</name>
</gene>
<evidence type="ECO:0000313" key="1">
    <source>
        <dbReference type="EMBL" id="GLI57742.1"/>
    </source>
</evidence>
<dbReference type="RefSeq" id="WP_281837418.1">
    <property type="nucleotide sequence ID" value="NZ_BSDY01000023.1"/>
</dbReference>
<dbReference type="EMBL" id="BSDY01000023">
    <property type="protein sequence ID" value="GLI57742.1"/>
    <property type="molecule type" value="Genomic_DNA"/>
</dbReference>
<protein>
    <submittedName>
        <fullName evidence="1">Uncharacterized protein</fullName>
    </submittedName>
</protein>
<evidence type="ECO:0000313" key="2">
    <source>
        <dbReference type="Proteomes" id="UP001144471"/>
    </source>
</evidence>
<name>A0A9W6GNP2_9FUSO</name>
<organism evidence="1 2">
    <name type="scientific">Propionigenium maris DSM 9537</name>
    <dbReference type="NCBI Taxonomy" id="1123000"/>
    <lineage>
        <taxon>Bacteria</taxon>
        <taxon>Fusobacteriati</taxon>
        <taxon>Fusobacteriota</taxon>
        <taxon>Fusobacteriia</taxon>
        <taxon>Fusobacteriales</taxon>
        <taxon>Fusobacteriaceae</taxon>
        <taxon>Propionigenium</taxon>
    </lineage>
</organism>
<proteinExistence type="predicted"/>